<name>X5MF56_9HYPH</name>
<evidence type="ECO:0000259" key="6">
    <source>
        <dbReference type="PROSITE" id="PS51891"/>
    </source>
</evidence>
<gene>
    <name evidence="7" type="ORF">BN1012_Phect1410</name>
</gene>
<evidence type="ECO:0000256" key="3">
    <source>
        <dbReference type="ARBA" id="ARBA00022833"/>
    </source>
</evidence>
<evidence type="ECO:0000256" key="2">
    <source>
        <dbReference type="ARBA" id="ARBA00022723"/>
    </source>
</evidence>
<evidence type="ECO:0000256" key="4">
    <source>
        <dbReference type="ARBA" id="ARBA00023239"/>
    </source>
</evidence>
<dbReference type="AlphaFoldDB" id="X5MF56"/>
<proteinExistence type="inferred from homology"/>
<evidence type="ECO:0000256" key="5">
    <source>
        <dbReference type="SAM" id="MobiDB-lite"/>
    </source>
</evidence>
<dbReference type="Proteomes" id="UP000032160">
    <property type="component" value="Chromosome I"/>
</dbReference>
<keyword evidence="3" id="KW-0862">Zinc</keyword>
<dbReference type="InterPro" id="IPR006913">
    <property type="entry name" value="CENP-V/GFA"/>
</dbReference>
<feature type="region of interest" description="Disordered" evidence="5">
    <location>
        <begin position="117"/>
        <end position="139"/>
    </location>
</feature>
<accession>X5MF56</accession>
<dbReference type="OrthoDB" id="9807246at2"/>
<dbReference type="InterPro" id="IPR011057">
    <property type="entry name" value="Mss4-like_sf"/>
</dbReference>
<evidence type="ECO:0000256" key="1">
    <source>
        <dbReference type="ARBA" id="ARBA00005495"/>
    </source>
</evidence>
<organism evidence="7 8">
    <name type="scientific">Candidatus Phaeomarinibacter ectocarpi</name>
    <dbReference type="NCBI Taxonomy" id="1458461"/>
    <lineage>
        <taxon>Bacteria</taxon>
        <taxon>Pseudomonadati</taxon>
        <taxon>Pseudomonadota</taxon>
        <taxon>Alphaproteobacteria</taxon>
        <taxon>Hyphomicrobiales</taxon>
        <taxon>Parvibaculaceae</taxon>
        <taxon>Candidatus Phaeomarinibacter</taxon>
    </lineage>
</organism>
<dbReference type="GO" id="GO:0016846">
    <property type="term" value="F:carbon-sulfur lyase activity"/>
    <property type="evidence" value="ECO:0007669"/>
    <property type="project" value="InterPro"/>
</dbReference>
<dbReference type="SUPFAM" id="SSF51316">
    <property type="entry name" value="Mss4-like"/>
    <property type="match status" value="1"/>
</dbReference>
<evidence type="ECO:0000313" key="7">
    <source>
        <dbReference type="EMBL" id="CDO59624.1"/>
    </source>
</evidence>
<dbReference type="Pfam" id="PF04828">
    <property type="entry name" value="GFA"/>
    <property type="match status" value="1"/>
</dbReference>
<dbReference type="RefSeq" id="WP_043950219.1">
    <property type="nucleotide sequence ID" value="NZ_HG966617.1"/>
</dbReference>
<dbReference type="STRING" id="1458461.BN1012_Phect1410"/>
<comment type="similarity">
    <text evidence="1">Belongs to the Gfa family.</text>
</comment>
<dbReference type="GO" id="GO:0046872">
    <property type="term" value="F:metal ion binding"/>
    <property type="evidence" value="ECO:0007669"/>
    <property type="project" value="UniProtKB-KW"/>
</dbReference>
<dbReference type="Gene3D" id="3.90.1590.10">
    <property type="entry name" value="glutathione-dependent formaldehyde- activating enzyme (gfa)"/>
    <property type="match status" value="1"/>
</dbReference>
<dbReference type="HOGENOM" id="CLU_055491_6_2_5"/>
<dbReference type="KEGG" id="pect:BN1012_Phect1410"/>
<dbReference type="PROSITE" id="PS51891">
    <property type="entry name" value="CENP_V_GFA"/>
    <property type="match status" value="1"/>
</dbReference>
<dbReference type="EMBL" id="HG966617">
    <property type="protein sequence ID" value="CDO59624.1"/>
    <property type="molecule type" value="Genomic_DNA"/>
</dbReference>
<keyword evidence="8" id="KW-1185">Reference proteome</keyword>
<reference evidence="7 8" key="1">
    <citation type="journal article" date="2014" name="Front. Genet.">
        <title>Genome and metabolic network of "Candidatus Phaeomarinobacter ectocarpi" Ec32, a new candidate genus of Alphaproteobacteria frequently associated with brown algae.</title>
        <authorList>
            <person name="Dittami S.M."/>
            <person name="Barbeyron T."/>
            <person name="Boyen C."/>
            <person name="Cambefort J."/>
            <person name="Collet G."/>
            <person name="Delage L."/>
            <person name="Gobet A."/>
            <person name="Groisillier A."/>
            <person name="Leblanc C."/>
            <person name="Michel G."/>
            <person name="Scornet D."/>
            <person name="Siegel A."/>
            <person name="Tapia J.E."/>
            <person name="Tonon T."/>
        </authorList>
    </citation>
    <scope>NUCLEOTIDE SEQUENCE [LARGE SCALE GENOMIC DNA]</scope>
    <source>
        <strain evidence="7 8">Ec32</strain>
    </source>
</reference>
<keyword evidence="4" id="KW-0456">Lyase</keyword>
<keyword evidence="2" id="KW-0479">Metal-binding</keyword>
<dbReference type="PANTHER" id="PTHR33337">
    <property type="entry name" value="GFA DOMAIN-CONTAINING PROTEIN"/>
    <property type="match status" value="1"/>
</dbReference>
<protein>
    <submittedName>
        <fullName evidence="7">Gfa-like protein</fullName>
    </submittedName>
</protein>
<feature type="domain" description="CENP-V/GFA" evidence="6">
    <location>
        <begin position="5"/>
        <end position="123"/>
    </location>
</feature>
<evidence type="ECO:0000313" key="8">
    <source>
        <dbReference type="Proteomes" id="UP000032160"/>
    </source>
</evidence>
<dbReference type="PANTHER" id="PTHR33337:SF32">
    <property type="entry name" value="DUF636 DOMAIN PROTEIN (AFU_ORTHOLOGUE AFUA_7G04120)"/>
    <property type="match status" value="1"/>
</dbReference>
<sequence length="139" mass="14526">MTNTATGGCLCGDVTYSFDRDQVVSSHHCHCTDCQKSTGSGKATIVFVPSAAVDMKGDLKTYTVEGTAGSHVKRGFCGKCGSPLVSFIEENPGLTIVKAGSLSDSSWVKVASSFWSDSAQPWSPVDPNCDSVPQNPAMG</sequence>